<keyword evidence="15" id="KW-0456">Lyase</keyword>
<dbReference type="FunFam" id="3.40.50.1100:FF:000118">
    <property type="entry name" value="Related to CYS4-cystathionine beta-synthase"/>
    <property type="match status" value="1"/>
</dbReference>
<keyword evidence="7 13" id="KW-0808">Transferase</keyword>
<dbReference type="GO" id="GO:0004124">
    <property type="term" value="F:cysteine synthase activity"/>
    <property type="evidence" value="ECO:0007669"/>
    <property type="project" value="UniProtKB-UniRule"/>
</dbReference>
<evidence type="ECO:0000256" key="11">
    <source>
        <dbReference type="PIRSR" id="PIRSR605856-50"/>
    </source>
</evidence>
<evidence type="ECO:0000256" key="7">
    <source>
        <dbReference type="ARBA" id="ARBA00022679"/>
    </source>
</evidence>
<dbReference type="AlphaFoldDB" id="A0A140LA43"/>
<organism evidence="15 16">
    <name type="scientific">Fervidicola ferrireducens</name>
    <dbReference type="NCBI Taxonomy" id="520764"/>
    <lineage>
        <taxon>Bacteria</taxon>
        <taxon>Bacillati</taxon>
        <taxon>Bacillota</taxon>
        <taxon>Clostridia</taxon>
        <taxon>Thermosediminibacterales</taxon>
        <taxon>Thermosediminibacteraceae</taxon>
        <taxon>Fervidicola</taxon>
    </lineage>
</organism>
<keyword evidence="9 13" id="KW-0198">Cysteine biosynthesis</keyword>
<keyword evidence="6 13" id="KW-0028">Amino-acid biosynthesis</keyword>
<reference evidence="15 16" key="1">
    <citation type="submission" date="2015-12" db="EMBL/GenBank/DDBJ databases">
        <title>Draft genome sequnece of Fervidicola ferrireducens strain Y170.</title>
        <authorList>
            <person name="Patel B.K."/>
        </authorList>
    </citation>
    <scope>NUCLEOTIDE SEQUENCE [LARGE SCALE GENOMIC DNA]</scope>
    <source>
        <strain evidence="15 16">Y170</strain>
    </source>
</reference>
<dbReference type="InParanoid" id="A0A140LA43"/>
<feature type="domain" description="Tryptophan synthase beta chain-like PALP" evidence="14">
    <location>
        <begin position="9"/>
        <end position="294"/>
    </location>
</feature>
<keyword evidence="8 11" id="KW-0663">Pyridoxal phosphate</keyword>
<dbReference type="FunFam" id="3.40.50.1100:FF:000003">
    <property type="entry name" value="Cystathionine beta-synthase"/>
    <property type="match status" value="1"/>
</dbReference>
<feature type="binding site" evidence="11">
    <location>
        <position position="76"/>
    </location>
    <ligand>
        <name>pyridoxal 5'-phosphate</name>
        <dbReference type="ChEBI" id="CHEBI:597326"/>
    </ligand>
</feature>
<dbReference type="EC" id="2.5.1.47" evidence="4 13"/>
<evidence type="ECO:0000256" key="2">
    <source>
        <dbReference type="ARBA" id="ARBA00004962"/>
    </source>
</evidence>
<feature type="binding site" evidence="11">
    <location>
        <position position="267"/>
    </location>
    <ligand>
        <name>pyridoxal 5'-phosphate</name>
        <dbReference type="ChEBI" id="CHEBI:597326"/>
    </ligand>
</feature>
<evidence type="ECO:0000313" key="16">
    <source>
        <dbReference type="Proteomes" id="UP000070427"/>
    </source>
</evidence>
<dbReference type="PATRIC" id="fig|520764.3.peg.1184"/>
<evidence type="ECO:0000259" key="14">
    <source>
        <dbReference type="Pfam" id="PF00291"/>
    </source>
</evidence>
<evidence type="ECO:0000256" key="3">
    <source>
        <dbReference type="ARBA" id="ARBA00007103"/>
    </source>
</evidence>
<dbReference type="NCBIfam" id="TIGR01139">
    <property type="entry name" value="cysK"/>
    <property type="match status" value="1"/>
</dbReference>
<dbReference type="Proteomes" id="UP000070427">
    <property type="component" value="Unassembled WGS sequence"/>
</dbReference>
<dbReference type="SUPFAM" id="SSF53686">
    <property type="entry name" value="Tryptophan synthase beta subunit-like PLP-dependent enzymes"/>
    <property type="match status" value="1"/>
</dbReference>
<comment type="cofactor">
    <cofactor evidence="1 11 13">
        <name>pyridoxal 5'-phosphate</name>
        <dbReference type="ChEBI" id="CHEBI:597326"/>
    </cofactor>
</comment>
<evidence type="ECO:0000256" key="1">
    <source>
        <dbReference type="ARBA" id="ARBA00001933"/>
    </source>
</evidence>
<evidence type="ECO:0000256" key="5">
    <source>
        <dbReference type="ARBA" id="ARBA00019371"/>
    </source>
</evidence>
<evidence type="ECO:0000256" key="10">
    <source>
        <dbReference type="ARBA" id="ARBA00047931"/>
    </source>
</evidence>
<dbReference type="PROSITE" id="PS00901">
    <property type="entry name" value="CYS_SYNTHASE"/>
    <property type="match status" value="1"/>
</dbReference>
<comment type="catalytic activity">
    <reaction evidence="10 13">
        <text>O-acetyl-L-serine + hydrogen sulfide = L-cysteine + acetate</text>
        <dbReference type="Rhea" id="RHEA:14829"/>
        <dbReference type="ChEBI" id="CHEBI:29919"/>
        <dbReference type="ChEBI" id="CHEBI:30089"/>
        <dbReference type="ChEBI" id="CHEBI:35235"/>
        <dbReference type="ChEBI" id="CHEBI:58340"/>
        <dbReference type="EC" id="2.5.1.47"/>
    </reaction>
</comment>
<proteinExistence type="inferred from homology"/>
<evidence type="ECO:0000256" key="12">
    <source>
        <dbReference type="PIRSR" id="PIRSR605856-51"/>
    </source>
</evidence>
<feature type="modified residue" description="N6-(pyridoxal phosphate)lysine" evidence="12">
    <location>
        <position position="46"/>
    </location>
</feature>
<name>A0A140LA43_9FIRM</name>
<comment type="similarity">
    <text evidence="3 13">Belongs to the cysteine synthase/cystathionine beta-synthase family.</text>
</comment>
<evidence type="ECO:0000256" key="6">
    <source>
        <dbReference type="ARBA" id="ARBA00022605"/>
    </source>
</evidence>
<dbReference type="InterPro" id="IPR001216">
    <property type="entry name" value="P-phosphate_BS"/>
</dbReference>
<evidence type="ECO:0000256" key="8">
    <source>
        <dbReference type="ARBA" id="ARBA00022898"/>
    </source>
</evidence>
<dbReference type="InterPro" id="IPR001926">
    <property type="entry name" value="TrpB-like_PALP"/>
</dbReference>
<sequence>MVGPVVDDIKQLIGNTPLLRITRFPIPEGINIYAKLEYFNPGGSVKDRIGIFMLDEAEKAGVLKPGGTIIEPTAGNTGIGLAMAALGRGYRIIFVVPEKFSVEKQELMKALGAEIVHTPTEAGMEGAIEKALELSRQIDGAFIPNQFENMANPMAHYKTTGPEIYEQLGGKIDYFVAGVGSGGTFSGVARYLKEKKPAIKAVAVEPEGSILGGGPKGPHKTEGIGVEFIPKTLDVSLIDEVVTVMDEDAFEMVKELARREGVLVGSSSGAAFFAAYQIAKKIKGPANIVTIFPDGSERYLSKKIYQGGI</sequence>
<dbReference type="OrthoDB" id="9808024at2"/>
<dbReference type="STRING" id="520764.AN618_11460"/>
<gene>
    <name evidence="15" type="primary">mccA</name>
    <name evidence="15" type="ORF">AN618_11460</name>
</gene>
<comment type="caution">
    <text evidence="15">The sequence shown here is derived from an EMBL/GenBank/DDBJ whole genome shotgun (WGS) entry which is preliminary data.</text>
</comment>
<dbReference type="InterPro" id="IPR036052">
    <property type="entry name" value="TrpB-like_PALP_sf"/>
</dbReference>
<comment type="pathway">
    <text evidence="2">Amino-acid biosynthesis; L-cysteine biosynthesis; L-cysteine from L-serine: step 2/2.</text>
</comment>
<dbReference type="InterPro" id="IPR005856">
    <property type="entry name" value="Cys_synth"/>
</dbReference>
<dbReference type="GO" id="GO:0016829">
    <property type="term" value="F:lyase activity"/>
    <property type="evidence" value="ECO:0007669"/>
    <property type="project" value="UniProtKB-KW"/>
</dbReference>
<dbReference type="InterPro" id="IPR050214">
    <property type="entry name" value="Cys_Synth/Cystath_Beta-Synth"/>
</dbReference>
<dbReference type="FunCoup" id="A0A140LA43">
    <property type="interactions" value="183"/>
</dbReference>
<dbReference type="UniPathway" id="UPA00136">
    <property type="reaction ID" value="UER00200"/>
</dbReference>
<evidence type="ECO:0000313" key="15">
    <source>
        <dbReference type="EMBL" id="KXG77418.1"/>
    </source>
</evidence>
<keyword evidence="16" id="KW-1185">Reference proteome</keyword>
<dbReference type="CDD" id="cd01561">
    <property type="entry name" value="CBS_like"/>
    <property type="match status" value="1"/>
</dbReference>
<evidence type="ECO:0000256" key="9">
    <source>
        <dbReference type="ARBA" id="ARBA00023192"/>
    </source>
</evidence>
<feature type="binding site" evidence="11">
    <location>
        <begin position="180"/>
        <end position="184"/>
    </location>
    <ligand>
        <name>pyridoxal 5'-phosphate</name>
        <dbReference type="ChEBI" id="CHEBI:597326"/>
    </ligand>
</feature>
<evidence type="ECO:0000256" key="4">
    <source>
        <dbReference type="ARBA" id="ARBA00012681"/>
    </source>
</evidence>
<dbReference type="EMBL" id="LOED01000011">
    <property type="protein sequence ID" value="KXG77418.1"/>
    <property type="molecule type" value="Genomic_DNA"/>
</dbReference>
<evidence type="ECO:0000256" key="13">
    <source>
        <dbReference type="RuleBase" id="RU003985"/>
    </source>
</evidence>
<dbReference type="NCBIfam" id="TIGR01136">
    <property type="entry name" value="cysKM"/>
    <property type="match status" value="1"/>
</dbReference>
<protein>
    <recommendedName>
        <fullName evidence="5 13">Cysteine synthase</fullName>
        <ecNumber evidence="4 13">2.5.1.47</ecNumber>
    </recommendedName>
</protein>
<accession>A0A140LA43</accession>
<dbReference type="PANTHER" id="PTHR10314">
    <property type="entry name" value="CYSTATHIONINE BETA-SYNTHASE"/>
    <property type="match status" value="1"/>
</dbReference>
<dbReference type="InterPro" id="IPR005859">
    <property type="entry name" value="CysK"/>
</dbReference>
<dbReference type="Pfam" id="PF00291">
    <property type="entry name" value="PALP"/>
    <property type="match status" value="1"/>
</dbReference>
<dbReference type="Gene3D" id="3.40.50.1100">
    <property type="match status" value="2"/>
</dbReference>
<dbReference type="RefSeq" id="WP_066353045.1">
    <property type="nucleotide sequence ID" value="NZ_LOED01000011.1"/>
</dbReference>
<dbReference type="GO" id="GO:0006535">
    <property type="term" value="P:cysteine biosynthetic process from serine"/>
    <property type="evidence" value="ECO:0007669"/>
    <property type="project" value="UniProtKB-UniRule"/>
</dbReference>